<evidence type="ECO:0000313" key="1">
    <source>
        <dbReference type="EMBL" id="OTP66538.1"/>
    </source>
</evidence>
<sequence>MSTRKKCGIDLQHFGFIAEERASNREAGLKAAILPEQVKNSFQ</sequence>
<gene>
    <name evidence="1" type="ORF">PAMC26510_34985</name>
</gene>
<reference evidence="1 2" key="1">
    <citation type="submission" date="2017-03" db="EMBL/GenBank/DDBJ databases">
        <title>Genome analysis of strain PAMC 26510.</title>
        <authorList>
            <person name="Oh H.-M."/>
            <person name="Yang J.-A."/>
        </authorList>
    </citation>
    <scope>NUCLEOTIDE SEQUENCE [LARGE SCALE GENOMIC DNA]</scope>
    <source>
        <strain evidence="1 2">PAMC 26510</strain>
    </source>
</reference>
<comment type="caution">
    <text evidence="1">The sequence shown here is derived from an EMBL/GenBank/DDBJ whole genome shotgun (WGS) entry which is preliminary data.</text>
</comment>
<proteinExistence type="predicted"/>
<dbReference type="AlphaFoldDB" id="A0A242M5S4"/>
<dbReference type="Proteomes" id="UP000194546">
    <property type="component" value="Unassembled WGS sequence"/>
</dbReference>
<organism evidence="1 2">
    <name type="scientific">Caballeronia sordidicola</name>
    <name type="common">Burkholderia sordidicola</name>
    <dbReference type="NCBI Taxonomy" id="196367"/>
    <lineage>
        <taxon>Bacteria</taxon>
        <taxon>Pseudomonadati</taxon>
        <taxon>Pseudomonadota</taxon>
        <taxon>Betaproteobacteria</taxon>
        <taxon>Burkholderiales</taxon>
        <taxon>Burkholderiaceae</taxon>
        <taxon>Caballeronia</taxon>
    </lineage>
</organism>
<accession>A0A242M5S4</accession>
<name>A0A242M5S4_CABSO</name>
<protein>
    <submittedName>
        <fullName evidence="1">Uncharacterized protein</fullName>
    </submittedName>
</protein>
<dbReference type="EMBL" id="NBTY01000200">
    <property type="protein sequence ID" value="OTP66538.1"/>
    <property type="molecule type" value="Genomic_DNA"/>
</dbReference>
<evidence type="ECO:0000313" key="2">
    <source>
        <dbReference type="Proteomes" id="UP000194546"/>
    </source>
</evidence>